<evidence type="ECO:0000256" key="7">
    <source>
        <dbReference type="ARBA" id="ARBA00023157"/>
    </source>
</evidence>
<evidence type="ECO:0000256" key="2">
    <source>
        <dbReference type="ARBA" id="ARBA00022475"/>
    </source>
</evidence>
<keyword evidence="8" id="KW-0675">Receptor</keyword>
<dbReference type="InterPro" id="IPR001634">
    <property type="entry name" value="Adenosn_rcpt"/>
</dbReference>
<feature type="transmembrane region" description="Helical" evidence="11">
    <location>
        <begin position="222"/>
        <end position="246"/>
    </location>
</feature>
<dbReference type="GO" id="GO:0005886">
    <property type="term" value="C:plasma membrane"/>
    <property type="evidence" value="ECO:0007669"/>
    <property type="project" value="UniProtKB-SubCell"/>
</dbReference>
<dbReference type="SUPFAM" id="SSF81321">
    <property type="entry name" value="Family A G protein-coupled receptor-like"/>
    <property type="match status" value="1"/>
</dbReference>
<dbReference type="SMART" id="SM01381">
    <property type="entry name" value="7TM_GPCR_Srsx"/>
    <property type="match status" value="1"/>
</dbReference>
<dbReference type="Gene3D" id="1.20.1070.10">
    <property type="entry name" value="Rhodopsin 7-helix transmembrane proteins"/>
    <property type="match status" value="1"/>
</dbReference>
<evidence type="ECO:0000256" key="10">
    <source>
        <dbReference type="ARBA" id="ARBA00023224"/>
    </source>
</evidence>
<gene>
    <name evidence="13" type="ORF">GSLYS_00009643001</name>
</gene>
<dbReference type="Pfam" id="PF00001">
    <property type="entry name" value="7tm_1"/>
    <property type="match status" value="1"/>
</dbReference>
<evidence type="ECO:0000256" key="3">
    <source>
        <dbReference type="ARBA" id="ARBA00022692"/>
    </source>
</evidence>
<dbReference type="GO" id="GO:0001609">
    <property type="term" value="F:G protein-coupled adenosine receptor activity"/>
    <property type="evidence" value="ECO:0007669"/>
    <property type="project" value="InterPro"/>
</dbReference>
<sequence>MQTRDFIYITFEIVVGFVSVFSNSVVLAVIYRTPRLHTVTNVFMGNLALADVMVGISVTPCASLSYVGLPHNFYGCVLINSILLMVTNVSILMLLAIAIERFIAIKEPFLYDRELTIKRAIFVNIFVWVLGLSLGMVPLAGWNTGYHEVEYCEFLDVMTLEYMVYFQFFGLVLLPMFIMLFIYIYIIIIVRRHVRRSNAISEHVQGKPVHDHFKKDVKSASWLAIVNLLFAIFWLPINILNCISLFCPQCRFPISFLLVAIVMSHANSCINPFLYAASNSRIERAIKAMLGLRSPYERHPS</sequence>
<feature type="non-terminal residue" evidence="13">
    <location>
        <position position="301"/>
    </location>
</feature>
<dbReference type="AlphaFoldDB" id="A0AAV2HNQ0"/>
<protein>
    <recommendedName>
        <fullName evidence="12">G-protein coupled receptors family 1 profile domain-containing protein</fullName>
    </recommendedName>
</protein>
<organism evidence="13 14">
    <name type="scientific">Lymnaea stagnalis</name>
    <name type="common">Great pond snail</name>
    <name type="synonym">Helix stagnalis</name>
    <dbReference type="NCBI Taxonomy" id="6523"/>
    <lineage>
        <taxon>Eukaryota</taxon>
        <taxon>Metazoa</taxon>
        <taxon>Spiralia</taxon>
        <taxon>Lophotrochozoa</taxon>
        <taxon>Mollusca</taxon>
        <taxon>Gastropoda</taxon>
        <taxon>Heterobranchia</taxon>
        <taxon>Euthyneura</taxon>
        <taxon>Panpulmonata</taxon>
        <taxon>Hygrophila</taxon>
        <taxon>Lymnaeoidea</taxon>
        <taxon>Lymnaeidae</taxon>
        <taxon>Lymnaea</taxon>
    </lineage>
</organism>
<reference evidence="13 14" key="1">
    <citation type="submission" date="2024-04" db="EMBL/GenBank/DDBJ databases">
        <authorList>
            <consortium name="Genoscope - CEA"/>
            <person name="William W."/>
        </authorList>
    </citation>
    <scope>NUCLEOTIDE SEQUENCE [LARGE SCALE GENOMIC DNA]</scope>
</reference>
<evidence type="ECO:0000256" key="1">
    <source>
        <dbReference type="ARBA" id="ARBA00004651"/>
    </source>
</evidence>
<dbReference type="PANTHER" id="PTHR24246">
    <property type="entry name" value="OLFACTORY RECEPTOR AND ADENOSINE RECEPTOR"/>
    <property type="match status" value="1"/>
</dbReference>
<keyword evidence="2" id="KW-1003">Cell membrane</keyword>
<feature type="transmembrane region" description="Helical" evidence="11">
    <location>
        <begin position="6"/>
        <end position="31"/>
    </location>
</feature>
<dbReference type="EMBL" id="CAXITT010000208">
    <property type="protein sequence ID" value="CAL1535683.1"/>
    <property type="molecule type" value="Genomic_DNA"/>
</dbReference>
<keyword evidence="7" id="KW-1015">Disulfide bond</keyword>
<feature type="transmembrane region" description="Helical" evidence="11">
    <location>
        <begin position="43"/>
        <end position="66"/>
    </location>
</feature>
<feature type="transmembrane region" description="Helical" evidence="11">
    <location>
        <begin position="252"/>
        <end position="277"/>
    </location>
</feature>
<evidence type="ECO:0000256" key="4">
    <source>
        <dbReference type="ARBA" id="ARBA00022989"/>
    </source>
</evidence>
<evidence type="ECO:0000259" key="12">
    <source>
        <dbReference type="PROSITE" id="PS50262"/>
    </source>
</evidence>
<dbReference type="PRINTS" id="PR00424">
    <property type="entry name" value="ADENOSINER"/>
</dbReference>
<proteinExistence type="predicted"/>
<evidence type="ECO:0000256" key="6">
    <source>
        <dbReference type="ARBA" id="ARBA00023136"/>
    </source>
</evidence>
<keyword evidence="10" id="KW-0807">Transducer</keyword>
<accession>A0AAV2HNQ0</accession>
<feature type="transmembrane region" description="Helical" evidence="11">
    <location>
        <begin position="72"/>
        <end position="99"/>
    </location>
</feature>
<evidence type="ECO:0000256" key="11">
    <source>
        <dbReference type="SAM" id="Phobius"/>
    </source>
</evidence>
<feature type="transmembrane region" description="Helical" evidence="11">
    <location>
        <begin position="120"/>
        <end position="142"/>
    </location>
</feature>
<dbReference type="PROSITE" id="PS00237">
    <property type="entry name" value="G_PROTEIN_RECEP_F1_1"/>
    <property type="match status" value="1"/>
</dbReference>
<feature type="domain" description="G-protein coupled receptors family 1 profile" evidence="12">
    <location>
        <begin position="22"/>
        <end position="275"/>
    </location>
</feature>
<comment type="caution">
    <text evidence="13">The sequence shown here is derived from an EMBL/GenBank/DDBJ whole genome shotgun (WGS) entry which is preliminary data.</text>
</comment>
<comment type="subcellular location">
    <subcellularLocation>
        <location evidence="1">Cell membrane</location>
        <topology evidence="1">Multi-pass membrane protein</topology>
    </subcellularLocation>
</comment>
<name>A0AAV2HNQ0_LYMST</name>
<keyword evidence="5" id="KW-0297">G-protein coupled receptor</keyword>
<evidence type="ECO:0000256" key="5">
    <source>
        <dbReference type="ARBA" id="ARBA00023040"/>
    </source>
</evidence>
<keyword evidence="14" id="KW-1185">Reference proteome</keyword>
<evidence type="ECO:0000313" key="13">
    <source>
        <dbReference type="EMBL" id="CAL1535683.1"/>
    </source>
</evidence>
<keyword evidence="9" id="KW-0325">Glycoprotein</keyword>
<keyword evidence="4 11" id="KW-1133">Transmembrane helix</keyword>
<dbReference type="InterPro" id="IPR000276">
    <property type="entry name" value="GPCR_Rhodpsn"/>
</dbReference>
<evidence type="ECO:0000313" key="14">
    <source>
        <dbReference type="Proteomes" id="UP001497497"/>
    </source>
</evidence>
<keyword evidence="6 11" id="KW-0472">Membrane</keyword>
<dbReference type="PROSITE" id="PS50262">
    <property type="entry name" value="G_PROTEIN_RECEP_F1_2"/>
    <property type="match status" value="1"/>
</dbReference>
<feature type="transmembrane region" description="Helical" evidence="11">
    <location>
        <begin position="162"/>
        <end position="188"/>
    </location>
</feature>
<dbReference type="Proteomes" id="UP001497497">
    <property type="component" value="Unassembled WGS sequence"/>
</dbReference>
<dbReference type="InterPro" id="IPR017452">
    <property type="entry name" value="GPCR_Rhodpsn_7TM"/>
</dbReference>
<evidence type="ECO:0000256" key="8">
    <source>
        <dbReference type="ARBA" id="ARBA00023170"/>
    </source>
</evidence>
<dbReference type="PANTHER" id="PTHR24246:SF27">
    <property type="entry name" value="ADENOSINE RECEPTOR, ISOFORM A"/>
    <property type="match status" value="1"/>
</dbReference>
<evidence type="ECO:0000256" key="9">
    <source>
        <dbReference type="ARBA" id="ARBA00023180"/>
    </source>
</evidence>
<dbReference type="PRINTS" id="PR00237">
    <property type="entry name" value="GPCRRHODOPSN"/>
</dbReference>
<keyword evidence="3 11" id="KW-0812">Transmembrane</keyword>